<evidence type="ECO:0000259" key="2">
    <source>
        <dbReference type="PROSITE" id="PS50112"/>
    </source>
</evidence>
<proteinExistence type="predicted"/>
<accession>A0ABW5PZ28</accession>
<dbReference type="PANTHER" id="PTHR44757">
    <property type="entry name" value="DIGUANYLATE CYCLASE DGCP"/>
    <property type="match status" value="1"/>
</dbReference>
<dbReference type="PROSITE" id="PS50112">
    <property type="entry name" value="PAS"/>
    <property type="match status" value="2"/>
</dbReference>
<protein>
    <submittedName>
        <fullName evidence="6">EAL domain-containing protein</fullName>
    </submittedName>
</protein>
<dbReference type="PROSITE" id="PS50113">
    <property type="entry name" value="PAC"/>
    <property type="match status" value="1"/>
</dbReference>
<dbReference type="EMBL" id="JBHUMX010000016">
    <property type="protein sequence ID" value="MFD2628642.1"/>
    <property type="molecule type" value="Genomic_DNA"/>
</dbReference>
<dbReference type="InterPro" id="IPR029787">
    <property type="entry name" value="Nucleotide_cyclase"/>
</dbReference>
<feature type="compositionally biased region" description="Polar residues" evidence="1">
    <location>
        <begin position="16"/>
        <end position="26"/>
    </location>
</feature>
<dbReference type="InterPro" id="IPR000700">
    <property type="entry name" value="PAS-assoc_C"/>
</dbReference>
<dbReference type="InterPro" id="IPR013655">
    <property type="entry name" value="PAS_fold_3"/>
</dbReference>
<feature type="domain" description="EAL" evidence="4">
    <location>
        <begin position="584"/>
        <end position="839"/>
    </location>
</feature>
<feature type="compositionally biased region" description="Basic and acidic residues" evidence="1">
    <location>
        <begin position="1"/>
        <end position="10"/>
    </location>
</feature>
<dbReference type="CDD" id="cd00130">
    <property type="entry name" value="PAS"/>
    <property type="match status" value="2"/>
</dbReference>
<dbReference type="Pfam" id="PF00990">
    <property type="entry name" value="GGDEF"/>
    <property type="match status" value="1"/>
</dbReference>
<dbReference type="InterPro" id="IPR001610">
    <property type="entry name" value="PAC"/>
</dbReference>
<dbReference type="Gene3D" id="3.30.70.270">
    <property type="match status" value="1"/>
</dbReference>
<keyword evidence="7" id="KW-1185">Reference proteome</keyword>
<dbReference type="Pfam" id="PF00563">
    <property type="entry name" value="EAL"/>
    <property type="match status" value="1"/>
</dbReference>
<dbReference type="SUPFAM" id="SSF141868">
    <property type="entry name" value="EAL domain-like"/>
    <property type="match status" value="1"/>
</dbReference>
<name>A0ABW5PZ28_9BACI</name>
<evidence type="ECO:0000259" key="3">
    <source>
        <dbReference type="PROSITE" id="PS50113"/>
    </source>
</evidence>
<dbReference type="SMART" id="SM00091">
    <property type="entry name" value="PAS"/>
    <property type="match status" value="2"/>
</dbReference>
<feature type="domain" description="PAS" evidence="2">
    <location>
        <begin position="287"/>
        <end position="360"/>
    </location>
</feature>
<dbReference type="CDD" id="cd01949">
    <property type="entry name" value="GGDEF"/>
    <property type="match status" value="1"/>
</dbReference>
<sequence length="845" mass="97419">MTPYDKEDSLGKLFSSPPSQNQESHNNAVEGIKKELLNHYASLAMHHPDLIVAFSPEGEILSQNKESIGEFFGIVVDEIDLKSLIPETYKAPLTNAFKQALKGQSERHELKFEGEQVKKIVQACATFIPIWGSEKIVGVYIIIEDTSEIKELSEELKKHKTHLIAAQNLASMGSWEYIITDEVLFCSPSFYTIFGIDPSEEVSMKKVLKYIHPNDREKARTIYNRALKEGNSYKIEYRIYHQQDENKLRYIRIQAEVLWRNNIPWKLIGVVMDYTEEKNLELELHHTLDSMVHILNNLDAGIWMKEYNTNRVTYASKQLEELLHLPIEKIYEDSRVWENVIHPDFKERVMRKQSKVLEGKALKHRYQIVCGDGSVKWVLDQTLPWVDNDGNITHLFGVIVDITEERDMQDHLRYISTHDEITDLPNQQTLHKTVERLIDDEAPFAILHLDLDRFHVINHSLGYQVADMVIQRLAERLTGILPKDGYLARLDNNEFAIIMRYHDDKEKIFEFAKLTIQTIGKALLVLDYELNVTTSIGISFHPEDGTSKLKLLENAYSALYQAKKQGSNTYQAYSCSNDISSYKKLLLEKDMRKAIVNEEFQLYYQPQVEAATGSIQGAEALIRWRHSEWGMVPPNEFIPLAEENHLIHHISDWVIRKTCAQLRQWKDAGYPLKPISINLSPLRLLKRGLVELIKEQLTFYQIPAELLEIEITESSLLKNDISVLKTLEELRNLGIKIAIDDFGTGYASLNYLHEFEADILKIDQIFIQNITSANKKDAAIVSAVIHLAKEIGMRIVAEGVEEKEQYDFLKERNCDLIQGYYFSKPVPLADYEEMLCRGLSIPKGN</sequence>
<feature type="region of interest" description="Disordered" evidence="1">
    <location>
        <begin position="1"/>
        <end position="26"/>
    </location>
</feature>
<evidence type="ECO:0000256" key="1">
    <source>
        <dbReference type="SAM" id="MobiDB-lite"/>
    </source>
</evidence>
<dbReference type="CDD" id="cd01948">
    <property type="entry name" value="EAL"/>
    <property type="match status" value="1"/>
</dbReference>
<feature type="domain" description="GGDEF" evidence="5">
    <location>
        <begin position="442"/>
        <end position="575"/>
    </location>
</feature>
<comment type="caution">
    <text evidence="6">The sequence shown here is derived from an EMBL/GenBank/DDBJ whole genome shotgun (WGS) entry which is preliminary data.</text>
</comment>
<dbReference type="PANTHER" id="PTHR44757:SF2">
    <property type="entry name" value="BIOFILM ARCHITECTURE MAINTENANCE PROTEIN MBAA"/>
    <property type="match status" value="1"/>
</dbReference>
<dbReference type="InterPro" id="IPR001633">
    <property type="entry name" value="EAL_dom"/>
</dbReference>
<dbReference type="SMART" id="SM00052">
    <property type="entry name" value="EAL"/>
    <property type="match status" value="1"/>
</dbReference>
<evidence type="ECO:0000259" key="5">
    <source>
        <dbReference type="PROSITE" id="PS50887"/>
    </source>
</evidence>
<dbReference type="Gene3D" id="3.20.20.450">
    <property type="entry name" value="EAL domain"/>
    <property type="match status" value="1"/>
</dbReference>
<dbReference type="PROSITE" id="PS50887">
    <property type="entry name" value="GGDEF"/>
    <property type="match status" value="1"/>
</dbReference>
<reference evidence="7" key="1">
    <citation type="journal article" date="2019" name="Int. J. Syst. Evol. Microbiol.">
        <title>The Global Catalogue of Microorganisms (GCM) 10K type strain sequencing project: providing services to taxonomists for standard genome sequencing and annotation.</title>
        <authorList>
            <consortium name="The Broad Institute Genomics Platform"/>
            <consortium name="The Broad Institute Genome Sequencing Center for Infectious Disease"/>
            <person name="Wu L."/>
            <person name="Ma J."/>
        </authorList>
    </citation>
    <scope>NUCLEOTIDE SEQUENCE [LARGE SCALE GENOMIC DNA]</scope>
    <source>
        <strain evidence="7">TISTR 1858</strain>
    </source>
</reference>
<dbReference type="Gene3D" id="3.30.450.20">
    <property type="entry name" value="PAS domain"/>
    <property type="match status" value="3"/>
</dbReference>
<feature type="domain" description="PAC" evidence="3">
    <location>
        <begin position="362"/>
        <end position="414"/>
    </location>
</feature>
<dbReference type="InterPro" id="IPR052155">
    <property type="entry name" value="Biofilm_reg_signaling"/>
</dbReference>
<evidence type="ECO:0000259" key="4">
    <source>
        <dbReference type="PROSITE" id="PS50883"/>
    </source>
</evidence>
<feature type="domain" description="PAS" evidence="2">
    <location>
        <begin position="183"/>
        <end position="230"/>
    </location>
</feature>
<dbReference type="SMART" id="SM00086">
    <property type="entry name" value="PAC"/>
    <property type="match status" value="2"/>
</dbReference>
<dbReference type="InterPro" id="IPR035919">
    <property type="entry name" value="EAL_sf"/>
</dbReference>
<organism evidence="6 7">
    <name type="scientific">Oceanobacillus kapialis</name>
    <dbReference type="NCBI Taxonomy" id="481353"/>
    <lineage>
        <taxon>Bacteria</taxon>
        <taxon>Bacillati</taxon>
        <taxon>Bacillota</taxon>
        <taxon>Bacilli</taxon>
        <taxon>Bacillales</taxon>
        <taxon>Bacillaceae</taxon>
        <taxon>Oceanobacillus</taxon>
    </lineage>
</organism>
<dbReference type="Proteomes" id="UP001597451">
    <property type="component" value="Unassembled WGS sequence"/>
</dbReference>
<dbReference type="InterPro" id="IPR035965">
    <property type="entry name" value="PAS-like_dom_sf"/>
</dbReference>
<dbReference type="NCBIfam" id="TIGR00229">
    <property type="entry name" value="sensory_box"/>
    <property type="match status" value="1"/>
</dbReference>
<dbReference type="RefSeq" id="WP_379561377.1">
    <property type="nucleotide sequence ID" value="NZ_JBHUMX010000016.1"/>
</dbReference>
<dbReference type="Pfam" id="PF08447">
    <property type="entry name" value="PAS_3"/>
    <property type="match status" value="2"/>
</dbReference>
<gene>
    <name evidence="6" type="ORF">ACFSUN_07550</name>
</gene>
<dbReference type="SMART" id="SM00267">
    <property type="entry name" value="GGDEF"/>
    <property type="match status" value="1"/>
</dbReference>
<dbReference type="PROSITE" id="PS50883">
    <property type="entry name" value="EAL"/>
    <property type="match status" value="1"/>
</dbReference>
<dbReference type="InterPro" id="IPR000160">
    <property type="entry name" value="GGDEF_dom"/>
</dbReference>
<evidence type="ECO:0000313" key="6">
    <source>
        <dbReference type="EMBL" id="MFD2628642.1"/>
    </source>
</evidence>
<dbReference type="InterPro" id="IPR043128">
    <property type="entry name" value="Rev_trsase/Diguanyl_cyclase"/>
</dbReference>
<dbReference type="InterPro" id="IPR000014">
    <property type="entry name" value="PAS"/>
</dbReference>
<evidence type="ECO:0000313" key="7">
    <source>
        <dbReference type="Proteomes" id="UP001597451"/>
    </source>
</evidence>
<dbReference type="SUPFAM" id="SSF55073">
    <property type="entry name" value="Nucleotide cyclase"/>
    <property type="match status" value="1"/>
</dbReference>
<dbReference type="NCBIfam" id="TIGR00254">
    <property type="entry name" value="GGDEF"/>
    <property type="match status" value="1"/>
</dbReference>
<dbReference type="SUPFAM" id="SSF55785">
    <property type="entry name" value="PYP-like sensor domain (PAS domain)"/>
    <property type="match status" value="2"/>
</dbReference>